<dbReference type="PANTHER" id="PTHR11455:SF9">
    <property type="entry name" value="CRYPTOCHROME CIRCADIAN CLOCK 5 ISOFORM X1"/>
    <property type="match status" value="1"/>
</dbReference>
<evidence type="ECO:0000256" key="6">
    <source>
        <dbReference type="RuleBase" id="RU004182"/>
    </source>
</evidence>
<dbReference type="InterPro" id="IPR036134">
    <property type="entry name" value="Crypto/Photolyase_FAD-like_sf"/>
</dbReference>
<proteinExistence type="inferred from homology"/>
<dbReference type="GO" id="GO:0006950">
    <property type="term" value="P:response to stress"/>
    <property type="evidence" value="ECO:0007669"/>
    <property type="project" value="UniProtKB-ARBA"/>
</dbReference>
<dbReference type="Gene3D" id="3.40.50.620">
    <property type="entry name" value="HUPs"/>
    <property type="match status" value="1"/>
</dbReference>
<name>A0A7G6Y7S4_9MICO</name>
<dbReference type="Pfam" id="PF03441">
    <property type="entry name" value="FAD_binding_7"/>
    <property type="match status" value="1"/>
</dbReference>
<dbReference type="PROSITE" id="PS51645">
    <property type="entry name" value="PHR_CRY_ALPHA_BETA"/>
    <property type="match status" value="1"/>
</dbReference>
<dbReference type="Gene3D" id="1.25.40.80">
    <property type="match status" value="1"/>
</dbReference>
<dbReference type="InterPro" id="IPR018394">
    <property type="entry name" value="DNA_photolyase_1_CS_C"/>
</dbReference>
<feature type="binding site" evidence="4">
    <location>
        <begin position="382"/>
        <end position="384"/>
    </location>
    <ligand>
        <name>FAD</name>
        <dbReference type="ChEBI" id="CHEBI:57692"/>
    </ligand>
</feature>
<dbReference type="InterPro" id="IPR002081">
    <property type="entry name" value="Cryptochrome/DNA_photolyase_1"/>
</dbReference>
<feature type="binding site" evidence="4">
    <location>
        <begin position="240"/>
        <end position="244"/>
    </location>
    <ligand>
        <name>FAD</name>
        <dbReference type="ChEBI" id="CHEBI:57692"/>
    </ligand>
</feature>
<feature type="binding site" evidence="4">
    <location>
        <position position="281"/>
    </location>
    <ligand>
        <name>FAD</name>
        <dbReference type="ChEBI" id="CHEBI:57692"/>
    </ligand>
</feature>
<dbReference type="EMBL" id="CP043641">
    <property type="protein sequence ID" value="QNE34539.1"/>
    <property type="molecule type" value="Genomic_DNA"/>
</dbReference>
<keyword evidence="3 6" id="KW-0157">Chromophore</keyword>
<accession>A0A7G6Y7S4</accession>
<dbReference type="AlphaFoldDB" id="A0A7G6Y7S4"/>
<dbReference type="PROSITE" id="PS00394">
    <property type="entry name" value="DNA_PHOTOLYASES_1_1"/>
    <property type="match status" value="1"/>
</dbReference>
<evidence type="ECO:0000259" key="7">
    <source>
        <dbReference type="PROSITE" id="PS51645"/>
    </source>
</evidence>
<dbReference type="GO" id="GO:0071949">
    <property type="term" value="F:FAD binding"/>
    <property type="evidence" value="ECO:0007669"/>
    <property type="project" value="TreeGrafter"/>
</dbReference>
<evidence type="ECO:0000256" key="1">
    <source>
        <dbReference type="ARBA" id="ARBA00022630"/>
    </source>
</evidence>
<comment type="cofactor">
    <cofactor evidence="4">
        <name>FAD</name>
        <dbReference type="ChEBI" id="CHEBI:57692"/>
    </cofactor>
    <text evidence="4">Binds 1 FAD per subunit.</text>
</comment>
<dbReference type="PANTHER" id="PTHR11455">
    <property type="entry name" value="CRYPTOCHROME"/>
    <property type="match status" value="1"/>
</dbReference>
<dbReference type="PRINTS" id="PR00147">
    <property type="entry name" value="DNAPHOTLYASE"/>
</dbReference>
<dbReference type="RefSeq" id="WP_185277701.1">
    <property type="nucleotide sequence ID" value="NZ_CP043641.1"/>
</dbReference>
<dbReference type="GO" id="GO:0009416">
    <property type="term" value="P:response to light stimulus"/>
    <property type="evidence" value="ECO:0007669"/>
    <property type="project" value="TreeGrafter"/>
</dbReference>
<evidence type="ECO:0000256" key="3">
    <source>
        <dbReference type="ARBA" id="ARBA00022991"/>
    </source>
</evidence>
<keyword evidence="1 4" id="KW-0285">Flavoprotein</keyword>
<dbReference type="PROSITE" id="PS00691">
    <property type="entry name" value="DNA_PHOTOLYASES_1_2"/>
    <property type="match status" value="1"/>
</dbReference>
<dbReference type="GO" id="GO:0006139">
    <property type="term" value="P:nucleobase-containing compound metabolic process"/>
    <property type="evidence" value="ECO:0007669"/>
    <property type="project" value="UniProtKB-ARBA"/>
</dbReference>
<evidence type="ECO:0000256" key="2">
    <source>
        <dbReference type="ARBA" id="ARBA00022827"/>
    </source>
</evidence>
<dbReference type="InterPro" id="IPR006050">
    <property type="entry name" value="DNA_photolyase_N"/>
</dbReference>
<dbReference type="InterPro" id="IPR036155">
    <property type="entry name" value="Crypto/Photolyase_N_sf"/>
</dbReference>
<evidence type="ECO:0000256" key="5">
    <source>
        <dbReference type="PIRSR" id="PIRSR602081-2"/>
    </source>
</evidence>
<dbReference type="SUPFAM" id="SSF48173">
    <property type="entry name" value="Cryptochrome/photolyase FAD-binding domain"/>
    <property type="match status" value="1"/>
</dbReference>
<reference evidence="9" key="1">
    <citation type="submission" date="2019-09" db="EMBL/GenBank/DDBJ databases">
        <title>Antimicrobial potential of Antarctic Bacteria.</title>
        <authorList>
            <person name="Benaud N."/>
            <person name="Edwards R.J."/>
            <person name="Ferrari B.C."/>
        </authorList>
    </citation>
    <scope>NUCLEOTIDE SEQUENCE [LARGE SCALE GENOMIC DNA]</scope>
    <source>
        <strain evidence="9">INR9</strain>
    </source>
</reference>
<protein>
    <submittedName>
        <fullName evidence="8">Deoxyribodipyrimidine photo-lyase</fullName>
    </submittedName>
</protein>
<feature type="domain" description="Photolyase/cryptochrome alpha/beta" evidence="7">
    <location>
        <begin position="6"/>
        <end position="135"/>
    </location>
</feature>
<dbReference type="KEGG" id="lse:F1C12_04960"/>
<dbReference type="GO" id="GO:0003677">
    <property type="term" value="F:DNA binding"/>
    <property type="evidence" value="ECO:0007669"/>
    <property type="project" value="TreeGrafter"/>
</dbReference>
<evidence type="ECO:0000313" key="9">
    <source>
        <dbReference type="Proteomes" id="UP000515511"/>
    </source>
</evidence>
<feature type="site" description="Electron transfer via tryptophanyl radical" evidence="5">
    <location>
        <position position="369"/>
    </location>
</feature>
<keyword evidence="8" id="KW-0456">Lyase</keyword>
<dbReference type="GO" id="GO:0003904">
    <property type="term" value="F:deoxyribodipyrimidine photo-lyase activity"/>
    <property type="evidence" value="ECO:0007669"/>
    <property type="project" value="TreeGrafter"/>
</dbReference>
<feature type="site" description="Electron transfer via tryptophanyl radical" evidence="5">
    <location>
        <position position="315"/>
    </location>
</feature>
<feature type="binding site" evidence="4">
    <location>
        <position position="228"/>
    </location>
    <ligand>
        <name>FAD</name>
        <dbReference type="ChEBI" id="CHEBI:57692"/>
    </ligand>
</feature>
<dbReference type="Pfam" id="PF00875">
    <property type="entry name" value="DNA_photolyase"/>
    <property type="match status" value="1"/>
</dbReference>
<gene>
    <name evidence="8" type="ORF">F1C12_04960</name>
</gene>
<dbReference type="Proteomes" id="UP000515511">
    <property type="component" value="Chromosome"/>
</dbReference>
<organism evidence="8 9">
    <name type="scientific">Leifsonia shinshuensis</name>
    <dbReference type="NCBI Taxonomy" id="150026"/>
    <lineage>
        <taxon>Bacteria</taxon>
        <taxon>Bacillati</taxon>
        <taxon>Actinomycetota</taxon>
        <taxon>Actinomycetes</taxon>
        <taxon>Micrococcales</taxon>
        <taxon>Microbacteriaceae</taxon>
        <taxon>Leifsonia</taxon>
    </lineage>
</organism>
<dbReference type="SUPFAM" id="SSF52425">
    <property type="entry name" value="Cryptochrome/photolyase, N-terminal domain"/>
    <property type="match status" value="1"/>
</dbReference>
<feature type="site" description="Electron transfer via tryptophanyl radical" evidence="5">
    <location>
        <position position="392"/>
    </location>
</feature>
<comment type="similarity">
    <text evidence="6">Belongs to the DNA photolyase family.</text>
</comment>
<evidence type="ECO:0000313" key="8">
    <source>
        <dbReference type="EMBL" id="QNE34539.1"/>
    </source>
</evidence>
<dbReference type="InterPro" id="IPR005101">
    <property type="entry name" value="Cryptochr/Photolyase_FAD-bd"/>
</dbReference>
<keyword evidence="2 4" id="KW-0274">FAD</keyword>
<dbReference type="Gene3D" id="1.10.579.10">
    <property type="entry name" value="DNA Cyclobutane Dipyrimidine Photolyase, subunit A, domain 3"/>
    <property type="match status" value="1"/>
</dbReference>
<evidence type="ECO:0000256" key="4">
    <source>
        <dbReference type="PIRSR" id="PIRSR602081-1"/>
    </source>
</evidence>
<dbReference type="InterPro" id="IPR014729">
    <property type="entry name" value="Rossmann-like_a/b/a_fold"/>
</dbReference>
<sequence>MTADSRPAVVWFRDDLRVADNPALDAAARTGRPVVCVYVWDDESPGLRAPGGAARWWLHHSLTSLDADLCERGARLTVLRGPAEQTIAALLADVDAAAVSWNRRYGGAERRIDTAVKSAAREAGIEAESFGASLLFEPWTIRTGSGTPFSVFTPFWRACQSVPAPRKPLPAPERLTPGPALDGLPIDDLGLLPTHPDWAAGLRDTWEPGERHAHADLDAFVSDGLAGYREQRDVPGVDGTSRLSPRLRWGELSPHQVWHAVTVARDDGRRGAAVAEAATTFLSELGWREFAYHTLFEHPDLATVNIHREYDSFPWPRLHPSVLRAWQQGRTGVPLVDAGMRELWTTGVMHNRVRMVVASFLTKNLLIDWRRGEQWFWDTLVDADPASNPFNWQWVAGSGADAAPYFRVFNPELQRTKFDRHGDYVRRWAPDWDTGDYPEPVVDLAESRRAALAAYDTVKRSQRA</sequence>